<dbReference type="STRING" id="714943.Mucpa_4245"/>
<keyword evidence="5 6" id="KW-0472">Membrane</keyword>
<proteinExistence type="predicted"/>
<reference evidence="7" key="1">
    <citation type="submission" date="2011-09" db="EMBL/GenBank/DDBJ databases">
        <title>The permanent draft genome of Mucilaginibacter paludis DSM 18603.</title>
        <authorList>
            <consortium name="US DOE Joint Genome Institute (JGI-PGF)"/>
            <person name="Lucas S."/>
            <person name="Han J."/>
            <person name="Lapidus A."/>
            <person name="Bruce D."/>
            <person name="Goodwin L."/>
            <person name="Pitluck S."/>
            <person name="Peters L."/>
            <person name="Kyrpides N."/>
            <person name="Mavromatis K."/>
            <person name="Ivanova N."/>
            <person name="Mikhailova N."/>
            <person name="Held B."/>
            <person name="Detter J.C."/>
            <person name="Tapia R."/>
            <person name="Han C."/>
            <person name="Land M."/>
            <person name="Hauser L."/>
            <person name="Markowitz V."/>
            <person name="Cheng J.-F."/>
            <person name="Hugenholtz P."/>
            <person name="Woyke T."/>
            <person name="Wu D."/>
            <person name="Tindall B."/>
            <person name="Brambilla E."/>
            <person name="Klenk H.-P."/>
            <person name="Eisen J.A."/>
        </authorList>
    </citation>
    <scope>NUCLEOTIDE SEQUENCE [LARGE SCALE GENOMIC DNA]</scope>
    <source>
        <strain evidence="7">DSM 18603</strain>
    </source>
</reference>
<evidence type="ECO:0000256" key="1">
    <source>
        <dbReference type="ARBA" id="ARBA00004651"/>
    </source>
</evidence>
<protein>
    <submittedName>
        <fullName evidence="7">Multi antimicrobial extrusion protein MatE</fullName>
    </submittedName>
</protein>
<feature type="transmembrane region" description="Helical" evidence="6">
    <location>
        <begin position="360"/>
        <end position="377"/>
    </location>
</feature>
<feature type="transmembrane region" description="Helical" evidence="6">
    <location>
        <begin position="123"/>
        <end position="143"/>
    </location>
</feature>
<feature type="transmembrane region" description="Helical" evidence="6">
    <location>
        <begin position="198"/>
        <end position="217"/>
    </location>
</feature>
<keyword evidence="8" id="KW-1185">Reference proteome</keyword>
<keyword evidence="2" id="KW-1003">Cell membrane</keyword>
<name>H1Y508_9SPHI</name>
<gene>
    <name evidence="7" type="ORF">Mucpa_4245</name>
</gene>
<evidence type="ECO:0000256" key="2">
    <source>
        <dbReference type="ARBA" id="ARBA00022475"/>
    </source>
</evidence>
<feature type="transmembrane region" description="Helical" evidence="6">
    <location>
        <begin position="12"/>
        <end position="35"/>
    </location>
</feature>
<feature type="transmembrane region" description="Helical" evidence="6">
    <location>
        <begin position="448"/>
        <end position="465"/>
    </location>
</feature>
<feature type="transmembrane region" description="Helical" evidence="6">
    <location>
        <begin position="318"/>
        <end position="340"/>
    </location>
</feature>
<feature type="transmembrane region" description="Helical" evidence="6">
    <location>
        <begin position="47"/>
        <end position="67"/>
    </location>
</feature>
<feature type="transmembrane region" description="Helical" evidence="6">
    <location>
        <begin position="389"/>
        <end position="408"/>
    </location>
</feature>
<evidence type="ECO:0000256" key="4">
    <source>
        <dbReference type="ARBA" id="ARBA00022989"/>
    </source>
</evidence>
<feature type="transmembrane region" description="Helical" evidence="6">
    <location>
        <begin position="414"/>
        <end position="436"/>
    </location>
</feature>
<dbReference type="InterPro" id="IPR002797">
    <property type="entry name" value="Polysacc_synth"/>
</dbReference>
<dbReference type="PANTHER" id="PTHR30250:SF11">
    <property type="entry name" value="O-ANTIGEN TRANSPORTER-RELATED"/>
    <property type="match status" value="1"/>
</dbReference>
<keyword evidence="4 6" id="KW-1133">Transmembrane helix</keyword>
<accession>H1Y508</accession>
<dbReference type="Pfam" id="PF01943">
    <property type="entry name" value="Polysacc_synt"/>
    <property type="match status" value="1"/>
</dbReference>
<dbReference type="RefSeq" id="WP_008509122.1">
    <property type="nucleotide sequence ID" value="NZ_CM001403.1"/>
</dbReference>
<evidence type="ECO:0000313" key="8">
    <source>
        <dbReference type="Proteomes" id="UP000002774"/>
    </source>
</evidence>
<feature type="transmembrane region" description="Helical" evidence="6">
    <location>
        <begin position="471"/>
        <end position="488"/>
    </location>
</feature>
<dbReference type="eggNOG" id="COG2244">
    <property type="taxonomic scope" value="Bacteria"/>
</dbReference>
<evidence type="ECO:0000256" key="3">
    <source>
        <dbReference type="ARBA" id="ARBA00022692"/>
    </source>
</evidence>
<feature type="transmembrane region" description="Helical" evidence="6">
    <location>
        <begin position="155"/>
        <end position="178"/>
    </location>
</feature>
<keyword evidence="3 6" id="KW-0812">Transmembrane</keyword>
<evidence type="ECO:0000313" key="7">
    <source>
        <dbReference type="EMBL" id="EHQ28336.1"/>
    </source>
</evidence>
<feature type="transmembrane region" description="Helical" evidence="6">
    <location>
        <begin position="276"/>
        <end position="297"/>
    </location>
</feature>
<evidence type="ECO:0000256" key="5">
    <source>
        <dbReference type="ARBA" id="ARBA00023136"/>
    </source>
</evidence>
<dbReference type="AlphaFoldDB" id="H1Y508"/>
<dbReference type="Proteomes" id="UP000002774">
    <property type="component" value="Chromosome"/>
</dbReference>
<sequence length="500" mass="57432">MSTIKKFAGQTAIYGLSTIISRSLYFVLTPIYVGTLPTSIYGIFTKLYSWASLINAVLAFGMETTFFRYLNKYEHDKDKVYSNSFFTVALLALLFLTGTLCFVNDIAAWLQKGHGDTYADYTYYVKCFIYILVVDAVCVIPFAKIRADGRPMRYSVVKFLNILFVVGLNLFFLFGIPLMIKHQLAGWEWMQQWYKPKWVGYIFLSNLMASLLTFVLLLPEFFKLKLRFDFAMFKNMLYYSGPILVANISFIINENLDKILLDRRLPAAISDQQLGIYAAGCKIAMFLSIFVQAFRLGAEPFFFSHAKSKNSGETYARIMNYFVIAVSVIFVAIVANVEILKYFIKGDQAHRQLYWSGLDVVPLLLFGYLSLGIYMNLSVWYKLSDQTRYGLYISGVGAILTIALNWIFIPKYSYMASAWASLIAYATMMVLSYVWGQKNYPIPYNLKKNLAYIIASIVTVFLSFHVFNRNIFIGNALLILFALSTFYVERKELLLLFKKK</sequence>
<dbReference type="GO" id="GO:0005886">
    <property type="term" value="C:plasma membrane"/>
    <property type="evidence" value="ECO:0007669"/>
    <property type="project" value="UniProtKB-SubCell"/>
</dbReference>
<dbReference type="EMBL" id="CM001403">
    <property type="protein sequence ID" value="EHQ28336.1"/>
    <property type="molecule type" value="Genomic_DNA"/>
</dbReference>
<feature type="transmembrane region" description="Helical" evidence="6">
    <location>
        <begin position="237"/>
        <end position="256"/>
    </location>
</feature>
<organism evidence="7 8">
    <name type="scientific">Mucilaginibacter paludis DSM 18603</name>
    <dbReference type="NCBI Taxonomy" id="714943"/>
    <lineage>
        <taxon>Bacteria</taxon>
        <taxon>Pseudomonadati</taxon>
        <taxon>Bacteroidota</taxon>
        <taxon>Sphingobacteriia</taxon>
        <taxon>Sphingobacteriales</taxon>
        <taxon>Sphingobacteriaceae</taxon>
        <taxon>Mucilaginibacter</taxon>
    </lineage>
</organism>
<dbReference type="InterPro" id="IPR050833">
    <property type="entry name" value="Poly_Biosynth_Transport"/>
</dbReference>
<dbReference type="HOGENOM" id="CLU_022017_7_2_10"/>
<dbReference type="OrthoDB" id="9814608at2"/>
<evidence type="ECO:0000256" key="6">
    <source>
        <dbReference type="SAM" id="Phobius"/>
    </source>
</evidence>
<feature type="transmembrane region" description="Helical" evidence="6">
    <location>
        <begin position="88"/>
        <end position="111"/>
    </location>
</feature>
<comment type="subcellular location">
    <subcellularLocation>
        <location evidence="1">Cell membrane</location>
        <topology evidence="1">Multi-pass membrane protein</topology>
    </subcellularLocation>
</comment>
<dbReference type="PANTHER" id="PTHR30250">
    <property type="entry name" value="PST FAMILY PREDICTED COLANIC ACID TRANSPORTER"/>
    <property type="match status" value="1"/>
</dbReference>